<name>A0AA37XEC1_9MICO</name>
<dbReference type="AlphaFoldDB" id="A0AA37XEC1"/>
<organism evidence="1 2">
    <name type="scientific">Litorihabitans aurantiacus</name>
    <dbReference type="NCBI Taxonomy" id="1930061"/>
    <lineage>
        <taxon>Bacteria</taxon>
        <taxon>Bacillati</taxon>
        <taxon>Actinomycetota</taxon>
        <taxon>Actinomycetes</taxon>
        <taxon>Micrococcales</taxon>
        <taxon>Beutenbergiaceae</taxon>
        <taxon>Litorihabitans</taxon>
    </lineage>
</organism>
<evidence type="ECO:0000313" key="2">
    <source>
        <dbReference type="Proteomes" id="UP001157161"/>
    </source>
</evidence>
<dbReference type="EMBL" id="BSUM01000001">
    <property type="protein sequence ID" value="GMA31594.1"/>
    <property type="molecule type" value="Genomic_DNA"/>
</dbReference>
<sequence length="358" mass="38023">MPGGPEYGARLAAQVVDLVVEAELVMLRRVRDALAQGLEAPAWAEAKLLELQRLRRALTADLAALDASVVATVEEVVGRAYTTGTALAVGDLDDVRVRPSLPPAQFAAVQRIAADVLAVARGAAPVALRSVADAYQAVVAEVSATVLTGAATRVDAAQSALDRLLGDGVTGFRDSAGRNWRLESYLEVAVRTGTGRAAVQGHLDTLAASGQDLVYVIPGPRACPDCDQWSGRVLSISGATGDAIADGRRVGVTSLDVARGSGHLFGPNCRCSTGLYLPGVTTPNTERPDPAGYEAGQEQRRLERGVRAWKRREVLALTPEAKRAAQARVREWQGRVREHTAAHDLKRLPRRERITGAI</sequence>
<gene>
    <name evidence="1" type="ORF">GCM10025875_15860</name>
</gene>
<reference evidence="1" key="1">
    <citation type="journal article" date="2014" name="Int. J. Syst. Evol. Microbiol.">
        <title>Complete genome sequence of Corynebacterium casei LMG S-19264T (=DSM 44701T), isolated from a smear-ripened cheese.</title>
        <authorList>
            <consortium name="US DOE Joint Genome Institute (JGI-PGF)"/>
            <person name="Walter F."/>
            <person name="Albersmeier A."/>
            <person name="Kalinowski J."/>
            <person name="Ruckert C."/>
        </authorList>
    </citation>
    <scope>NUCLEOTIDE SEQUENCE</scope>
    <source>
        <strain evidence="1">NBRC 112290</strain>
    </source>
</reference>
<evidence type="ECO:0008006" key="3">
    <source>
        <dbReference type="Google" id="ProtNLM"/>
    </source>
</evidence>
<reference evidence="1" key="2">
    <citation type="submission" date="2023-02" db="EMBL/GenBank/DDBJ databases">
        <authorList>
            <person name="Sun Q."/>
            <person name="Mori K."/>
        </authorList>
    </citation>
    <scope>NUCLEOTIDE SEQUENCE</scope>
    <source>
        <strain evidence="1">NBRC 112290</strain>
    </source>
</reference>
<evidence type="ECO:0000313" key="1">
    <source>
        <dbReference type="EMBL" id="GMA31594.1"/>
    </source>
</evidence>
<dbReference type="RefSeq" id="WP_284250389.1">
    <property type="nucleotide sequence ID" value="NZ_BSUM01000001.1"/>
</dbReference>
<dbReference type="Proteomes" id="UP001157161">
    <property type="component" value="Unassembled WGS sequence"/>
</dbReference>
<protein>
    <recommendedName>
        <fullName evidence="3">Minor capsid protein</fullName>
    </recommendedName>
</protein>
<proteinExistence type="predicted"/>
<accession>A0AA37XEC1</accession>
<dbReference type="InterPro" id="IPR009319">
    <property type="entry name" value="Phage_A118_VSP1"/>
</dbReference>
<dbReference type="GO" id="GO:0005198">
    <property type="term" value="F:structural molecule activity"/>
    <property type="evidence" value="ECO:0007669"/>
    <property type="project" value="InterPro"/>
</dbReference>
<comment type="caution">
    <text evidence="1">The sequence shown here is derived from an EMBL/GenBank/DDBJ whole genome shotgun (WGS) entry which is preliminary data.</text>
</comment>
<dbReference type="Pfam" id="PF06152">
    <property type="entry name" value="Phage_min_cap2"/>
    <property type="match status" value="1"/>
</dbReference>
<keyword evidence="2" id="KW-1185">Reference proteome</keyword>